<dbReference type="InterPro" id="IPR004843">
    <property type="entry name" value="Calcineurin-like_PHP"/>
</dbReference>
<evidence type="ECO:0000313" key="3">
    <source>
        <dbReference type="Proteomes" id="UP000683246"/>
    </source>
</evidence>
<dbReference type="InterPro" id="IPR052963">
    <property type="entry name" value="Pantetheine_PDE"/>
</dbReference>
<dbReference type="NCBIfam" id="TIGR03729">
    <property type="entry name" value="acc_ester"/>
    <property type="match status" value="1"/>
</dbReference>
<accession>A0A8J8SGD6</accession>
<dbReference type="KEGG" id="vpy:HZI73_07760"/>
<dbReference type="EMBL" id="CP058649">
    <property type="protein sequence ID" value="QUI22198.1"/>
    <property type="molecule type" value="Genomic_DNA"/>
</dbReference>
<feature type="domain" description="Calcineurin-like phosphoesterase" evidence="1">
    <location>
        <begin position="1"/>
        <end position="229"/>
    </location>
</feature>
<evidence type="ECO:0000313" key="2">
    <source>
        <dbReference type="EMBL" id="QUI22198.1"/>
    </source>
</evidence>
<dbReference type="InterPro" id="IPR022302">
    <property type="entry name" value="Phosphoesterase_putative"/>
</dbReference>
<sequence>MKIGVISDIHVDINYKENDTIEDALIKVIQDMSIDVMIIAGDISNDYTKSIQVIDYIESKTGCKCLFVPGNHDLWNIHHEEIAHTDDIYNTFQAHDSCLCGKPYPLNEDYVVIGDIGWYDYSFGSDNYDHTVYEVGYHQERQWQDKNYIHWHMSDQEKTLELYDKLAKQIAQHQDKNIIFVTHMVTDSNFTVPLPNDTWEYFNAYLGSEQYGHLFKENVKHIIMGHVHYRFGLLKHNQEYSCRCLNYRTQWENEHETLKNIQDTMKIITI</sequence>
<dbReference type="Pfam" id="PF00149">
    <property type="entry name" value="Metallophos"/>
    <property type="match status" value="1"/>
</dbReference>
<name>A0A8J8SGD6_9FIRM</name>
<dbReference type="GO" id="GO:0016787">
    <property type="term" value="F:hydrolase activity"/>
    <property type="evidence" value="ECO:0007669"/>
    <property type="project" value="InterPro"/>
</dbReference>
<dbReference type="SUPFAM" id="SSF56300">
    <property type="entry name" value="Metallo-dependent phosphatases"/>
    <property type="match status" value="1"/>
</dbReference>
<dbReference type="AlphaFoldDB" id="A0A8J8SGD6"/>
<dbReference type="PANTHER" id="PTHR36492:SF2">
    <property type="entry name" value="[ACYL-CARRIER-PROTEIN] PHOSPHODIESTERASE PPTH"/>
    <property type="match status" value="1"/>
</dbReference>
<dbReference type="Gene3D" id="3.60.21.10">
    <property type="match status" value="1"/>
</dbReference>
<evidence type="ECO:0000259" key="1">
    <source>
        <dbReference type="Pfam" id="PF00149"/>
    </source>
</evidence>
<proteinExistence type="predicted"/>
<dbReference type="CDD" id="cd00838">
    <property type="entry name" value="MPP_superfamily"/>
    <property type="match status" value="1"/>
</dbReference>
<keyword evidence="3" id="KW-1185">Reference proteome</keyword>
<organism evidence="2 3">
    <name type="scientific">Vallitalea pronyensis</name>
    <dbReference type="NCBI Taxonomy" id="1348613"/>
    <lineage>
        <taxon>Bacteria</taxon>
        <taxon>Bacillati</taxon>
        <taxon>Bacillota</taxon>
        <taxon>Clostridia</taxon>
        <taxon>Lachnospirales</taxon>
        <taxon>Vallitaleaceae</taxon>
        <taxon>Vallitalea</taxon>
    </lineage>
</organism>
<protein>
    <submittedName>
        <fullName evidence="2">Metallophosphoesterase</fullName>
    </submittedName>
</protein>
<dbReference type="Proteomes" id="UP000683246">
    <property type="component" value="Chromosome"/>
</dbReference>
<dbReference type="RefSeq" id="WP_212697680.1">
    <property type="nucleotide sequence ID" value="NZ_CP058649.1"/>
</dbReference>
<gene>
    <name evidence="2" type="ORF">HZI73_07760</name>
</gene>
<reference evidence="2" key="1">
    <citation type="submission" date="2020-07" db="EMBL/GenBank/DDBJ databases">
        <title>Vallitalea pronyensis genome.</title>
        <authorList>
            <person name="Postec A."/>
        </authorList>
    </citation>
    <scope>NUCLEOTIDE SEQUENCE</scope>
    <source>
        <strain evidence="2">FatNI3</strain>
    </source>
</reference>
<dbReference type="InterPro" id="IPR029052">
    <property type="entry name" value="Metallo-depent_PP-like"/>
</dbReference>
<dbReference type="PANTHER" id="PTHR36492">
    <property type="match status" value="1"/>
</dbReference>